<evidence type="ECO:0000313" key="1">
    <source>
        <dbReference type="EMBL" id="BDE06298.1"/>
    </source>
</evidence>
<proteinExistence type="predicted"/>
<dbReference type="Proteomes" id="UP001317532">
    <property type="component" value="Chromosome"/>
</dbReference>
<accession>A0AAN2C9T6</accession>
<organism evidence="1 2">
    <name type="scientific">Vulcanimicrobium alpinum</name>
    <dbReference type="NCBI Taxonomy" id="3016050"/>
    <lineage>
        <taxon>Bacteria</taxon>
        <taxon>Bacillati</taxon>
        <taxon>Vulcanimicrobiota</taxon>
        <taxon>Vulcanimicrobiia</taxon>
        <taxon>Vulcanimicrobiales</taxon>
        <taxon>Vulcanimicrobiaceae</taxon>
        <taxon>Vulcanimicrobium</taxon>
    </lineage>
</organism>
<evidence type="ECO:0000313" key="2">
    <source>
        <dbReference type="Proteomes" id="UP001317532"/>
    </source>
</evidence>
<reference evidence="1 2" key="1">
    <citation type="journal article" date="2022" name="ISME Commun">
        <title>Vulcanimicrobium alpinus gen. nov. sp. nov., the first cultivated representative of the candidate phylum 'Eremiobacterota', is a metabolically versatile aerobic anoxygenic phototroph.</title>
        <authorList>
            <person name="Yabe S."/>
            <person name="Muto K."/>
            <person name="Abe K."/>
            <person name="Yokota A."/>
            <person name="Staudigel H."/>
            <person name="Tebo B.M."/>
        </authorList>
    </citation>
    <scope>NUCLEOTIDE SEQUENCE [LARGE SCALE GENOMIC DNA]</scope>
    <source>
        <strain evidence="1 2">WC8-2</strain>
    </source>
</reference>
<gene>
    <name evidence="1" type="ORF">WPS_15740</name>
</gene>
<sequence length="329" mass="35543">MRNLTHPRLLPDSAQIIAVAQADHNKSPAGSLRTQEYGATDAVSHPIVFATSDDPLVRTACTRYCNDWGKNGVGTPPRIRIPRKARPATCCDHHLAVVQPNGDEIDLWDVHDLPGRDWQTGDTIAFSNGQNAGSFFSGRGQMGNGLPDNAATAGGAALAAGLIRESELATHSIPHALFMLTNCVAKRHVYPAIQDGDTICSGAGPHTPFGAHIWFSMSDAAIDALPGSADTKTVMHALHRYGGYIMDSAQGNMDHTDGYVVMLEEGAQFEPFGVPSPMTVYARTHSWSHSPMASRIAPYVTEYALPDTTGVNWSRYLRILDVCYAERTC</sequence>
<keyword evidence="2" id="KW-1185">Reference proteome</keyword>
<dbReference type="KEGG" id="vab:WPS_15740"/>
<dbReference type="EMBL" id="AP025523">
    <property type="protein sequence ID" value="BDE06298.1"/>
    <property type="molecule type" value="Genomic_DNA"/>
</dbReference>
<dbReference type="AlphaFoldDB" id="A0AAN2C9T6"/>
<protein>
    <submittedName>
        <fullName evidence="1">Uncharacterized protein</fullName>
    </submittedName>
</protein>
<name>A0AAN2C9T6_UNVUL</name>